<dbReference type="InterPro" id="IPR003838">
    <property type="entry name" value="ABC3_permease_C"/>
</dbReference>
<proteinExistence type="inferred from homology"/>
<evidence type="ECO:0000259" key="8">
    <source>
        <dbReference type="Pfam" id="PF02687"/>
    </source>
</evidence>
<evidence type="ECO:0000256" key="6">
    <source>
        <dbReference type="ARBA" id="ARBA00038076"/>
    </source>
</evidence>
<feature type="transmembrane region" description="Helical" evidence="7">
    <location>
        <begin position="391"/>
        <end position="413"/>
    </location>
</feature>
<keyword evidence="4 7" id="KW-1133">Transmembrane helix</keyword>
<keyword evidence="10" id="KW-1185">Reference proteome</keyword>
<evidence type="ECO:0000256" key="3">
    <source>
        <dbReference type="ARBA" id="ARBA00022692"/>
    </source>
</evidence>
<dbReference type="GO" id="GO:0022857">
    <property type="term" value="F:transmembrane transporter activity"/>
    <property type="evidence" value="ECO:0007669"/>
    <property type="project" value="TreeGrafter"/>
</dbReference>
<keyword evidence="5 7" id="KW-0472">Membrane</keyword>
<keyword evidence="2" id="KW-1003">Cell membrane</keyword>
<evidence type="ECO:0000313" key="9">
    <source>
        <dbReference type="EMBL" id="QQM67656.1"/>
    </source>
</evidence>
<name>A0A7T7M9Z8_9ACTO</name>
<dbReference type="EMBL" id="CP066802">
    <property type="protein sequence ID" value="QQM67656.1"/>
    <property type="molecule type" value="Genomic_DNA"/>
</dbReference>
<evidence type="ECO:0000256" key="2">
    <source>
        <dbReference type="ARBA" id="ARBA00022475"/>
    </source>
</evidence>
<dbReference type="Pfam" id="PF02687">
    <property type="entry name" value="FtsX"/>
    <property type="match status" value="2"/>
</dbReference>
<feature type="domain" description="ABC3 transporter permease C-terminal" evidence="8">
    <location>
        <begin position="693"/>
        <end position="809"/>
    </location>
</feature>
<feature type="transmembrane region" description="Helical" evidence="7">
    <location>
        <begin position="781"/>
        <end position="800"/>
    </location>
</feature>
<feature type="transmembrane region" description="Helical" evidence="7">
    <location>
        <begin position="296"/>
        <end position="324"/>
    </location>
</feature>
<feature type="transmembrane region" description="Helical" evidence="7">
    <location>
        <begin position="344"/>
        <end position="361"/>
    </location>
</feature>
<comment type="subcellular location">
    <subcellularLocation>
        <location evidence="1">Cell membrane</location>
        <topology evidence="1">Multi-pass membrane protein</topology>
    </subcellularLocation>
</comment>
<protein>
    <submittedName>
        <fullName evidence="9">FtsX-like permease family protein</fullName>
    </submittedName>
</protein>
<organism evidence="9 10">
    <name type="scientific">Actinomyces weissii</name>
    <dbReference type="NCBI Taxonomy" id="675090"/>
    <lineage>
        <taxon>Bacteria</taxon>
        <taxon>Bacillati</taxon>
        <taxon>Actinomycetota</taxon>
        <taxon>Actinomycetes</taxon>
        <taxon>Actinomycetales</taxon>
        <taxon>Actinomycetaceae</taxon>
        <taxon>Actinomyces</taxon>
    </lineage>
</organism>
<feature type="transmembrane region" description="Helical" evidence="7">
    <location>
        <begin position="736"/>
        <end position="769"/>
    </location>
</feature>
<dbReference type="Proteomes" id="UP000595895">
    <property type="component" value="Chromosome"/>
</dbReference>
<dbReference type="PANTHER" id="PTHR30572">
    <property type="entry name" value="MEMBRANE COMPONENT OF TRANSPORTER-RELATED"/>
    <property type="match status" value="1"/>
</dbReference>
<evidence type="ECO:0000256" key="7">
    <source>
        <dbReference type="SAM" id="Phobius"/>
    </source>
</evidence>
<feature type="transmembrane region" description="Helical" evidence="7">
    <location>
        <begin position="245"/>
        <end position="275"/>
    </location>
</feature>
<dbReference type="KEGG" id="awe:JG540_01870"/>
<dbReference type="RefSeq" id="WP_200276422.1">
    <property type="nucleotide sequence ID" value="NZ_CP066802.1"/>
</dbReference>
<dbReference type="PANTHER" id="PTHR30572:SF4">
    <property type="entry name" value="ABC TRANSPORTER PERMEASE YTRF"/>
    <property type="match status" value="1"/>
</dbReference>
<accession>A0A7T7M9Z8</accession>
<feature type="transmembrane region" description="Helical" evidence="7">
    <location>
        <begin position="690"/>
        <end position="715"/>
    </location>
</feature>
<dbReference type="GO" id="GO:0005886">
    <property type="term" value="C:plasma membrane"/>
    <property type="evidence" value="ECO:0007669"/>
    <property type="project" value="UniProtKB-SubCell"/>
</dbReference>
<evidence type="ECO:0000256" key="5">
    <source>
        <dbReference type="ARBA" id="ARBA00023136"/>
    </source>
</evidence>
<reference evidence="9 10" key="1">
    <citation type="submission" date="2020-12" db="EMBL/GenBank/DDBJ databases">
        <authorList>
            <person name="Zhou J."/>
        </authorList>
    </citation>
    <scope>NUCLEOTIDE SEQUENCE [LARGE SCALE GENOMIC DNA]</scope>
    <source>
        <strain evidence="9 10">CCUG 61299</strain>
    </source>
</reference>
<evidence type="ECO:0000256" key="1">
    <source>
        <dbReference type="ARBA" id="ARBA00004651"/>
    </source>
</evidence>
<dbReference type="AlphaFoldDB" id="A0A7T7M9Z8"/>
<evidence type="ECO:0000313" key="10">
    <source>
        <dbReference type="Proteomes" id="UP000595895"/>
    </source>
</evidence>
<dbReference type="InterPro" id="IPR050250">
    <property type="entry name" value="Macrolide_Exporter_MacB"/>
</dbReference>
<feature type="transmembrane region" description="Helical" evidence="7">
    <location>
        <begin position="419"/>
        <end position="439"/>
    </location>
</feature>
<evidence type="ECO:0000256" key="4">
    <source>
        <dbReference type="ARBA" id="ARBA00022989"/>
    </source>
</evidence>
<keyword evidence="3 7" id="KW-0812">Transmembrane</keyword>
<feature type="transmembrane region" description="Helical" evidence="7">
    <location>
        <begin position="471"/>
        <end position="492"/>
    </location>
</feature>
<feature type="domain" description="ABC3 transporter permease C-terminal" evidence="8">
    <location>
        <begin position="257"/>
        <end position="372"/>
    </location>
</feature>
<sequence>MPAVMDLRRALAALVAVALSAALITFAFIISDSYRTQVTAQARTSLGGADVIVLPGRGQALPADTAVRLQQVAGVAQARTYLEGHAVVDHPGRAYDEHVFVLAAEAPGTAQHLTAGRLPEGAAEVAVSTGLAEAEDLRVGDTLPLLESFDAPSGQQLQVVGIVEGAAELSRRSPDDTFVFATSEGRTRLGQDDRPQTVYLHAQPGTSVNTLKEAVTAATGDLDSEIYTAEELLPLRARLDSSHTAAILTLLSLLGPVCAVVSAIVIAATFSTLVAHQTRQIGLLRCVGASRRQVRLAVLRGAVATGLLGAGLGTVLGSATAWLLVRSGTVQGLAPASLTVSWRSVALGLVLAPLVTVLAAVRPAGQASRVSPLVALTGRIAQDRALGRRRAGAAVAGLLGALVGVGVLAMAVQTRMIELAAAGAVIVVLGLLLAMPLAVSGTARLVARLAGEDHSLLRLAARNLGRNPGRAAATTASLLVSVSVAATMVTGLSSVAASTDGYLAASSPLDLQVETVLAGQDAQAVQARVTAVPQVEAAVLVTEPTVQLRRPDGTEDALTVHAVDQDSLAPVARSFHGLEKLDDHSLVLGGIYHLPEGSQVVLTGPAGSVPLRVRVVESGYGPVVTPTVAHQLMGSEPVDQGLWVRLRNGGTDKATVSAVREALRGSGLVVAASGDGQVAFMRQVSRTTTVVGLVLLLTVLITLTGLASATEVSVLERVREIGVLRATGSGRGQVRALFITEAVLTALLGGLLGAALGAGLGLAGVAALLGTEAGSGLVLVVPWLQLLGAVVVSALVGVVASARPAGRAAAVAPVTALAAD</sequence>
<gene>
    <name evidence="9" type="ORF">JG540_01870</name>
</gene>
<comment type="similarity">
    <text evidence="6">Belongs to the ABC-4 integral membrane protein family.</text>
</comment>